<protein>
    <submittedName>
        <fullName evidence="2">Uncharacterized protein</fullName>
    </submittedName>
</protein>
<dbReference type="AlphaFoldDB" id="A0A098GGW3"/>
<organism evidence="2 4">
    <name type="scientific">Legionella micdadei</name>
    <name type="common">Tatlockia micdadei</name>
    <dbReference type="NCBI Taxonomy" id="451"/>
    <lineage>
        <taxon>Bacteria</taxon>
        <taxon>Pseudomonadati</taxon>
        <taxon>Pseudomonadota</taxon>
        <taxon>Gammaproteobacteria</taxon>
        <taxon>Legionellales</taxon>
        <taxon>Legionellaceae</taxon>
        <taxon>Legionella</taxon>
    </lineage>
</organism>
<dbReference type="Proteomes" id="UP000032414">
    <property type="component" value="Chromosome I"/>
</dbReference>
<keyword evidence="1" id="KW-0040">ANK repeat</keyword>
<dbReference type="RefSeq" id="WP_045099920.1">
    <property type="nucleotide sequence ID" value="NZ_CP020614.1"/>
</dbReference>
<dbReference type="PATRIC" id="fig|451.8.peg.2793"/>
<accession>A0A098GGW3</accession>
<dbReference type="OrthoDB" id="10021341at2"/>
<dbReference type="EMBL" id="LN614830">
    <property type="protein sequence ID" value="CEG61728.1"/>
    <property type="molecule type" value="Genomic_DNA"/>
</dbReference>
<dbReference type="Proteomes" id="UP000182998">
    <property type="component" value="Unassembled WGS sequence"/>
</dbReference>
<dbReference type="SUPFAM" id="SSF48403">
    <property type="entry name" value="Ankyrin repeat"/>
    <property type="match status" value="1"/>
</dbReference>
<evidence type="ECO:0000256" key="1">
    <source>
        <dbReference type="PROSITE-ProRule" id="PRU00023"/>
    </source>
</evidence>
<keyword evidence="5" id="KW-1185">Reference proteome</keyword>
<gene>
    <name evidence="2" type="ORF">LMI_2464</name>
    <name evidence="3" type="ORF">SAMN02982997_01105</name>
</gene>
<evidence type="ECO:0000313" key="5">
    <source>
        <dbReference type="Proteomes" id="UP000182998"/>
    </source>
</evidence>
<dbReference type="KEGG" id="tmc:LMI_2464"/>
<dbReference type="InterPro" id="IPR002110">
    <property type="entry name" value="Ankyrin_rpt"/>
</dbReference>
<evidence type="ECO:0000313" key="4">
    <source>
        <dbReference type="Proteomes" id="UP000032414"/>
    </source>
</evidence>
<reference evidence="2" key="2">
    <citation type="submission" date="2014-09" db="EMBL/GenBank/DDBJ databases">
        <authorList>
            <person name="GOMEZ-VALERO Laura"/>
        </authorList>
    </citation>
    <scope>NUCLEOTIDE SEQUENCE</scope>
    <source>
        <strain evidence="2">ATCC33218</strain>
    </source>
</reference>
<reference evidence="4" key="1">
    <citation type="submission" date="2014-09" db="EMBL/GenBank/DDBJ databases">
        <authorList>
            <person name="Gomez-Valero L."/>
        </authorList>
    </citation>
    <scope>NUCLEOTIDE SEQUENCE [LARGE SCALE GENOMIC DNA]</scope>
    <source>
        <strain evidence="4">ATCC33218</strain>
    </source>
</reference>
<dbReference type="Gene3D" id="1.25.40.20">
    <property type="entry name" value="Ankyrin repeat-containing domain"/>
    <property type="match status" value="1"/>
</dbReference>
<evidence type="ECO:0000313" key="2">
    <source>
        <dbReference type="EMBL" id="CEG61728.1"/>
    </source>
</evidence>
<evidence type="ECO:0000313" key="3">
    <source>
        <dbReference type="EMBL" id="SCY21795.1"/>
    </source>
</evidence>
<proteinExistence type="predicted"/>
<dbReference type="PROSITE" id="PS50088">
    <property type="entry name" value="ANK_REPEAT"/>
    <property type="match status" value="1"/>
</dbReference>
<reference evidence="3 5" key="3">
    <citation type="submission" date="2016-10" db="EMBL/GenBank/DDBJ databases">
        <authorList>
            <person name="Varghese N."/>
            <person name="Submissions S."/>
        </authorList>
    </citation>
    <scope>NUCLEOTIDE SEQUENCE [LARGE SCALE GENOMIC DNA]</scope>
    <source>
        <strain evidence="3 5">ATCC 33218</strain>
    </source>
</reference>
<name>A0A098GGW3_LEGMI</name>
<dbReference type="EMBL" id="FMVN01000005">
    <property type="protein sequence ID" value="SCY21795.1"/>
    <property type="molecule type" value="Genomic_DNA"/>
</dbReference>
<dbReference type="InterPro" id="IPR036770">
    <property type="entry name" value="Ankyrin_rpt-contain_sf"/>
</dbReference>
<sequence length="358" mass="40609">MGKKRTHRDVMAKLREIVGDSDYELFKAKIEEFDLGLDDSSHYNRAIRRLCTSSHPKVILLLEEILPHRLVLNISLTETNKEGLSAFDYAEKFNQEALALLKKHHLSEYNGLINQGASKLAEQLPQYIPVQPNRFFQPTSTPSLTRKQKEFLDTTADKTASSLLEELPGLMDIFSLPPEEAERRVRQATSRLISQVVPEKKADSTSTASTLSLGALIPGLEEKMDNDLAFKPFVELCKEANYEEAIRFVISCKDQHKASQLLDYLFEFQNELSLDVNKMLNEKRQTPLHQAALASNWPVYYLLVGKGANSFQKDSEGMMAQEYRRQRQMHFMSATGENPLNTLLSGVEPIDAEKCIIS</sequence>
<dbReference type="HOGENOM" id="CLU_773691_0_0_6"/>
<feature type="repeat" description="ANK" evidence="1">
    <location>
        <begin position="283"/>
        <end position="315"/>
    </location>
</feature>